<dbReference type="Proteomes" id="UP000005237">
    <property type="component" value="Unassembled WGS sequence"/>
</dbReference>
<reference evidence="3" key="1">
    <citation type="submission" date="2010-08" db="EMBL/GenBank/DDBJ databases">
        <authorList>
            <consortium name="Caenorhabditis japonica Sequencing Consortium"/>
            <person name="Wilson R.K."/>
        </authorList>
    </citation>
    <scope>NUCLEOTIDE SEQUENCE [LARGE SCALE GENOMIC DNA]</scope>
    <source>
        <strain evidence="3">DF5081</strain>
    </source>
</reference>
<evidence type="ECO:0000313" key="3">
    <source>
        <dbReference type="Proteomes" id="UP000005237"/>
    </source>
</evidence>
<name>A0A8R1EBL8_CAEJA</name>
<dbReference type="EnsemblMetazoa" id="CJA31464.1">
    <property type="protein sequence ID" value="CJA31464.1"/>
    <property type="gene ID" value="WBGene00207311"/>
</dbReference>
<feature type="compositionally biased region" description="Polar residues" evidence="1">
    <location>
        <begin position="1"/>
        <end position="17"/>
    </location>
</feature>
<evidence type="ECO:0000256" key="1">
    <source>
        <dbReference type="SAM" id="MobiDB-lite"/>
    </source>
</evidence>
<accession>A0A8R1EBL8</accession>
<feature type="region of interest" description="Disordered" evidence="1">
    <location>
        <begin position="1"/>
        <end position="64"/>
    </location>
</feature>
<evidence type="ECO:0000313" key="2">
    <source>
        <dbReference type="EnsemblMetazoa" id="CJA31464.1"/>
    </source>
</evidence>
<dbReference type="AlphaFoldDB" id="A0A8R1EBL8"/>
<keyword evidence="3" id="KW-1185">Reference proteome</keyword>
<proteinExistence type="predicted"/>
<organism evidence="2 3">
    <name type="scientific">Caenorhabditis japonica</name>
    <dbReference type="NCBI Taxonomy" id="281687"/>
    <lineage>
        <taxon>Eukaryota</taxon>
        <taxon>Metazoa</taxon>
        <taxon>Ecdysozoa</taxon>
        <taxon>Nematoda</taxon>
        <taxon>Chromadorea</taxon>
        <taxon>Rhabditida</taxon>
        <taxon>Rhabditina</taxon>
        <taxon>Rhabditomorpha</taxon>
        <taxon>Rhabditoidea</taxon>
        <taxon>Rhabditidae</taxon>
        <taxon>Peloderinae</taxon>
        <taxon>Caenorhabditis</taxon>
    </lineage>
</organism>
<reference evidence="2" key="2">
    <citation type="submission" date="2022-06" db="UniProtKB">
        <authorList>
            <consortium name="EnsemblMetazoa"/>
        </authorList>
    </citation>
    <scope>IDENTIFICATION</scope>
    <source>
        <strain evidence="2">DF5081</strain>
    </source>
</reference>
<protein>
    <submittedName>
        <fullName evidence="2">Uncharacterized protein</fullName>
    </submittedName>
</protein>
<sequence length="159" mass="17178">MSTAMDSSPSALPTDENTCADHSIDSPPTKRTTLKDGRKCAKRGRPAKPIGRPPKYPGVSPSQTSPLIMSLLERVSKLEAAFTALTAANSKLVESNVEKEKIILDLRNAPSHYDQNFPALSSTNANAKNLCPLFNEVCKKTPLVGKVSAQLQLANSFRQ</sequence>